<gene>
    <name evidence="12" type="ORF">UABAM_06202</name>
</gene>
<comment type="catalytic activity">
    <reaction evidence="9">
        <text>2-phenylacetate + ATP + CoA = phenylacetyl-CoA + AMP + diphosphate</text>
        <dbReference type="Rhea" id="RHEA:20956"/>
        <dbReference type="ChEBI" id="CHEBI:18401"/>
        <dbReference type="ChEBI" id="CHEBI:30616"/>
        <dbReference type="ChEBI" id="CHEBI:33019"/>
        <dbReference type="ChEBI" id="CHEBI:57287"/>
        <dbReference type="ChEBI" id="CHEBI:57390"/>
        <dbReference type="ChEBI" id="CHEBI:456215"/>
        <dbReference type="EC" id="6.2.1.30"/>
    </reaction>
</comment>
<dbReference type="Proteomes" id="UP000326354">
    <property type="component" value="Chromosome"/>
</dbReference>
<dbReference type="EMBL" id="AP019860">
    <property type="protein sequence ID" value="BBM87787.1"/>
    <property type="molecule type" value="Genomic_DNA"/>
</dbReference>
<dbReference type="Pfam" id="PF00501">
    <property type="entry name" value="AMP-binding"/>
    <property type="match status" value="1"/>
</dbReference>
<evidence type="ECO:0000259" key="11">
    <source>
        <dbReference type="Pfam" id="PF14535"/>
    </source>
</evidence>
<dbReference type="GO" id="GO:0000166">
    <property type="term" value="F:nucleotide binding"/>
    <property type="evidence" value="ECO:0007669"/>
    <property type="project" value="UniProtKB-KW"/>
</dbReference>
<evidence type="ECO:0000256" key="4">
    <source>
        <dbReference type="ARBA" id="ARBA00060591"/>
    </source>
</evidence>
<dbReference type="PIRSF" id="PIRSF006444">
    <property type="entry name" value="PaaK"/>
    <property type="match status" value="1"/>
</dbReference>
<dbReference type="EC" id="6.2.1.30" evidence="6 9"/>
<evidence type="ECO:0000256" key="2">
    <source>
        <dbReference type="ARBA" id="ARBA00022598"/>
    </source>
</evidence>
<feature type="domain" description="AMP-dependent ligase C-terminal" evidence="11">
    <location>
        <begin position="329"/>
        <end position="425"/>
    </location>
</feature>
<proteinExistence type="inferred from homology"/>
<dbReference type="SUPFAM" id="SSF56801">
    <property type="entry name" value="Acetyl-CoA synthetase-like"/>
    <property type="match status" value="1"/>
</dbReference>
<evidence type="ECO:0000313" key="13">
    <source>
        <dbReference type="Proteomes" id="UP000326354"/>
    </source>
</evidence>
<evidence type="ECO:0000256" key="1">
    <source>
        <dbReference type="ARBA" id="ARBA00011245"/>
    </source>
</evidence>
<dbReference type="Gene3D" id="3.40.50.12780">
    <property type="entry name" value="N-terminal domain of ligase-like"/>
    <property type="match status" value="1"/>
</dbReference>
<dbReference type="CDD" id="cd05913">
    <property type="entry name" value="PaaK"/>
    <property type="match status" value="1"/>
</dbReference>
<dbReference type="UniPathway" id="UPA00930"/>
<dbReference type="AlphaFoldDB" id="A0A5S9F6D9"/>
<name>A0A5S9F6D9_UABAM</name>
<evidence type="ECO:0000256" key="3">
    <source>
        <dbReference type="ARBA" id="ARBA00022741"/>
    </source>
</evidence>
<evidence type="ECO:0000256" key="5">
    <source>
        <dbReference type="ARBA" id="ARBA00061566"/>
    </source>
</evidence>
<dbReference type="InterPro" id="IPR042099">
    <property type="entry name" value="ANL_N_sf"/>
</dbReference>
<evidence type="ECO:0000256" key="7">
    <source>
        <dbReference type="ARBA" id="ARBA00068695"/>
    </source>
</evidence>
<comment type="function">
    <text evidence="9">Catalyzes the activation of phenylacetic acid (PA) to phenylacetyl-CoA (PA-CoA).</text>
</comment>
<dbReference type="Pfam" id="PF14535">
    <property type="entry name" value="AMP-binding_C_2"/>
    <property type="match status" value="1"/>
</dbReference>
<protein>
    <recommendedName>
        <fullName evidence="7 9">Phenylacetate-coenzyme A ligase</fullName>
        <ecNumber evidence="6 9">6.2.1.30</ecNumber>
    </recommendedName>
    <alternativeName>
        <fullName evidence="8 9">Phenylacetyl-CoA ligase</fullName>
    </alternativeName>
</protein>
<evidence type="ECO:0000256" key="8">
    <source>
        <dbReference type="ARBA" id="ARBA00075111"/>
    </source>
</evidence>
<dbReference type="GO" id="GO:0047475">
    <property type="term" value="F:phenylacetate-CoA ligase activity"/>
    <property type="evidence" value="ECO:0007669"/>
    <property type="project" value="UniProtKB-EC"/>
</dbReference>
<accession>A0A5S9F6D9</accession>
<feature type="domain" description="AMP-dependent synthetase/ligase" evidence="10">
    <location>
        <begin position="83"/>
        <end position="279"/>
    </location>
</feature>
<reference evidence="12 13" key="1">
    <citation type="submission" date="2019-08" db="EMBL/GenBank/DDBJ databases">
        <title>Complete genome sequence of Candidatus Uab amorphum.</title>
        <authorList>
            <person name="Shiratori T."/>
            <person name="Suzuki S."/>
            <person name="Kakizawa Y."/>
            <person name="Ishida K."/>
        </authorList>
    </citation>
    <scope>NUCLEOTIDE SEQUENCE [LARGE SCALE GENOMIC DNA]</scope>
    <source>
        <strain evidence="12 13">SRT547</strain>
    </source>
</reference>
<comment type="pathway">
    <text evidence="4 9">Aromatic compound metabolism; phenylacetate degradation.</text>
</comment>
<evidence type="ECO:0000259" key="10">
    <source>
        <dbReference type="Pfam" id="PF00501"/>
    </source>
</evidence>
<dbReference type="InterPro" id="IPR051414">
    <property type="entry name" value="Adenylate-forming_Reductase"/>
</dbReference>
<dbReference type="InterPro" id="IPR000873">
    <property type="entry name" value="AMP-dep_synth/lig_dom"/>
</dbReference>
<dbReference type="FunFam" id="3.40.50.12780:FF:000016">
    <property type="entry name" value="Phenylacetate-coenzyme A ligase"/>
    <property type="match status" value="1"/>
</dbReference>
<sequence>MIYNKHQETLPRIEIEKLQLQRLQTTIAKVKKAVPFYQQQLQKIDDIKHLEDLSSLPFTTKSDLRDHYPFAMFAVSTSEVHRIHASSGTTGKPTVVGYTKQDLETWAEVCARSLVMSGAKPGQIFQNAYGYGLFTGGLGMHYGAEKLGMAVIPISGGNTARQILLLQDFGPQVLACTPSYALTLIDSLQKQQVTNLALKTLILGAEPWTEAMRDEIENKLNVNAINIYGLSEIIGPGVSCECHQAKNGAHIFEDHFIVEVIDPDSGDVLPEGETGELVFTTITKEASPLIRYRTRDIASVTKEPCICGRTHARMSRVIGRNDDMLIIRGVNVFPSQIESALVSMPEIAPHYQLIVDKKQRLDTLEVQVEVQPQIEISEQITETLTAKIAHSLREELGLNAHIKLMSPGSIPRCEGGKAVRVSDLR</sequence>
<dbReference type="KEGG" id="uam:UABAM_06202"/>
<keyword evidence="3 9" id="KW-0547">Nucleotide-binding</keyword>
<dbReference type="InterPro" id="IPR045851">
    <property type="entry name" value="AMP-bd_C_sf"/>
</dbReference>
<dbReference type="PANTHER" id="PTHR43439">
    <property type="entry name" value="PHENYLACETATE-COENZYME A LIGASE"/>
    <property type="match status" value="1"/>
</dbReference>
<comment type="similarity">
    <text evidence="5 9">Belongs to the phenylacetyl-CoA ligase family.</text>
</comment>
<dbReference type="PANTHER" id="PTHR43439:SF1">
    <property type="entry name" value="PHENYLACETATE-COENZYME A LIGASE"/>
    <property type="match status" value="1"/>
</dbReference>
<dbReference type="OrthoDB" id="580775at2"/>
<comment type="subunit">
    <text evidence="1">Monomer.</text>
</comment>
<organism evidence="12 13">
    <name type="scientific">Uabimicrobium amorphum</name>
    <dbReference type="NCBI Taxonomy" id="2596890"/>
    <lineage>
        <taxon>Bacteria</taxon>
        <taxon>Pseudomonadati</taxon>
        <taxon>Planctomycetota</taxon>
        <taxon>Candidatus Uabimicrobiia</taxon>
        <taxon>Candidatus Uabimicrobiales</taxon>
        <taxon>Candidatus Uabimicrobiaceae</taxon>
        <taxon>Candidatus Uabimicrobium</taxon>
    </lineage>
</organism>
<dbReference type="InterPro" id="IPR011880">
    <property type="entry name" value="PA_CoA_ligase"/>
</dbReference>
<dbReference type="InterPro" id="IPR028154">
    <property type="entry name" value="AMP-dep_Lig_C"/>
</dbReference>
<keyword evidence="2 9" id="KW-0436">Ligase</keyword>
<evidence type="ECO:0000313" key="12">
    <source>
        <dbReference type="EMBL" id="BBM87787.1"/>
    </source>
</evidence>
<dbReference type="GO" id="GO:0010124">
    <property type="term" value="P:phenylacetate catabolic process"/>
    <property type="evidence" value="ECO:0007669"/>
    <property type="project" value="UniProtKB-UniRule"/>
</dbReference>
<keyword evidence="13" id="KW-1185">Reference proteome</keyword>
<dbReference type="Gene3D" id="3.30.300.30">
    <property type="match status" value="1"/>
</dbReference>
<dbReference type="RefSeq" id="WP_151971788.1">
    <property type="nucleotide sequence ID" value="NZ_AP019860.1"/>
</dbReference>
<evidence type="ECO:0000256" key="6">
    <source>
        <dbReference type="ARBA" id="ARBA00066629"/>
    </source>
</evidence>
<evidence type="ECO:0000256" key="9">
    <source>
        <dbReference type="PIRNR" id="PIRNR006444"/>
    </source>
</evidence>